<dbReference type="EMBL" id="JAQIIO010000003">
    <property type="protein sequence ID" value="MDA5094059.1"/>
    <property type="molecule type" value="Genomic_DNA"/>
</dbReference>
<accession>A0ABT4W0M1</accession>
<proteinExistence type="predicted"/>
<name>A0ABT4W0M1_9RHOB</name>
<feature type="region of interest" description="Disordered" evidence="1">
    <location>
        <begin position="121"/>
        <end position="144"/>
    </location>
</feature>
<evidence type="ECO:0000313" key="3">
    <source>
        <dbReference type="Proteomes" id="UP001528040"/>
    </source>
</evidence>
<gene>
    <name evidence="2" type="ORF">O2N63_08145</name>
</gene>
<feature type="compositionally biased region" description="Basic and acidic residues" evidence="1">
    <location>
        <begin position="222"/>
        <end position="239"/>
    </location>
</feature>
<protein>
    <recommendedName>
        <fullName evidence="4">RHS repeat-associated core domain-containing protein</fullName>
    </recommendedName>
</protein>
<comment type="caution">
    <text evidence="2">The sequence shown here is derived from an EMBL/GenBank/DDBJ whole genome shotgun (WGS) entry which is preliminary data.</text>
</comment>
<keyword evidence="3" id="KW-1185">Reference proteome</keyword>
<sequence length="239" mass="25220">MFIQPDWFEVTQPGAGTNRCSYSFNDPVNLSDPNGNFVPLAVWGAVAAYKAVSAAIAVHDAYQTVQSVSNGSVSVGEAVAGVAGDVVIGATVGKGLAKVVEKVGGAVKSTVKDLVADERGTAKVPGSGRLGDVKHSSGVSLPTSQRQMVSEFEDAGYQSKPVVSPTSGKLVGKQYTLPDGSKVRVMDPDGRNPRRASFENSNGQPIDPRTGKPPQPPSNLTRAERKQYVRSRTHIEQEE</sequence>
<evidence type="ECO:0000313" key="2">
    <source>
        <dbReference type="EMBL" id="MDA5094059.1"/>
    </source>
</evidence>
<dbReference type="RefSeq" id="WP_271053751.1">
    <property type="nucleotide sequence ID" value="NZ_JAQIIO010000003.1"/>
</dbReference>
<feature type="region of interest" description="Disordered" evidence="1">
    <location>
        <begin position="156"/>
        <end position="239"/>
    </location>
</feature>
<reference evidence="2 3" key="1">
    <citation type="submission" date="2023-01" db="EMBL/GenBank/DDBJ databases">
        <authorList>
            <person name="Yoon J.-W."/>
        </authorList>
    </citation>
    <scope>NUCLEOTIDE SEQUENCE [LARGE SCALE GENOMIC DNA]</scope>
    <source>
        <strain evidence="2 3">KMU-50</strain>
    </source>
</reference>
<evidence type="ECO:0008006" key="4">
    <source>
        <dbReference type="Google" id="ProtNLM"/>
    </source>
</evidence>
<dbReference type="Proteomes" id="UP001528040">
    <property type="component" value="Unassembled WGS sequence"/>
</dbReference>
<feature type="compositionally biased region" description="Basic and acidic residues" evidence="1">
    <location>
        <begin position="181"/>
        <end position="192"/>
    </location>
</feature>
<evidence type="ECO:0000256" key="1">
    <source>
        <dbReference type="SAM" id="MobiDB-lite"/>
    </source>
</evidence>
<organism evidence="2 3">
    <name type="scientific">Aliiroseovarius salicola</name>
    <dbReference type="NCBI Taxonomy" id="3009082"/>
    <lineage>
        <taxon>Bacteria</taxon>
        <taxon>Pseudomonadati</taxon>
        <taxon>Pseudomonadota</taxon>
        <taxon>Alphaproteobacteria</taxon>
        <taxon>Rhodobacterales</taxon>
        <taxon>Paracoccaceae</taxon>
        <taxon>Aliiroseovarius</taxon>
    </lineage>
</organism>